<proteinExistence type="predicted"/>
<dbReference type="EMBL" id="UINC01083901">
    <property type="protein sequence ID" value="SVC30050.1"/>
    <property type="molecule type" value="Genomic_DNA"/>
</dbReference>
<evidence type="ECO:0000313" key="2">
    <source>
        <dbReference type="EMBL" id="SVC30050.1"/>
    </source>
</evidence>
<accession>A0A382L007</accession>
<protein>
    <recommendedName>
        <fullName evidence="3">EF-hand domain-containing protein</fullName>
    </recommendedName>
</protein>
<sequence>MKSSVSVFRISHLVYDTSREGSIDTEDILAGISRATAVVHEALYAMEQILKPGMTTANEASQPNMNTQLLSQMEDRKY</sequence>
<dbReference type="InterPro" id="IPR018247">
    <property type="entry name" value="EF_Hand_1_Ca_BS"/>
</dbReference>
<dbReference type="PROSITE" id="PS00018">
    <property type="entry name" value="EF_HAND_1"/>
    <property type="match status" value="1"/>
</dbReference>
<name>A0A382L007_9ZZZZ</name>
<reference evidence="2" key="1">
    <citation type="submission" date="2018-05" db="EMBL/GenBank/DDBJ databases">
        <authorList>
            <person name="Lanie J.A."/>
            <person name="Ng W.-L."/>
            <person name="Kazmierczak K.M."/>
            <person name="Andrzejewski T.M."/>
            <person name="Davidsen T.M."/>
            <person name="Wayne K.J."/>
            <person name="Tettelin H."/>
            <person name="Glass J.I."/>
            <person name="Rusch D."/>
            <person name="Podicherti R."/>
            <person name="Tsui H.-C.T."/>
            <person name="Winkler M.E."/>
        </authorList>
    </citation>
    <scope>NUCLEOTIDE SEQUENCE</scope>
</reference>
<feature type="compositionally biased region" description="Polar residues" evidence="1">
    <location>
        <begin position="56"/>
        <end position="71"/>
    </location>
</feature>
<feature type="region of interest" description="Disordered" evidence="1">
    <location>
        <begin position="56"/>
        <end position="78"/>
    </location>
</feature>
<organism evidence="2">
    <name type="scientific">marine metagenome</name>
    <dbReference type="NCBI Taxonomy" id="408172"/>
    <lineage>
        <taxon>unclassified sequences</taxon>
        <taxon>metagenomes</taxon>
        <taxon>ecological metagenomes</taxon>
    </lineage>
</organism>
<evidence type="ECO:0008006" key="3">
    <source>
        <dbReference type="Google" id="ProtNLM"/>
    </source>
</evidence>
<gene>
    <name evidence="2" type="ORF">METZ01_LOCUS282904</name>
</gene>
<dbReference type="AlphaFoldDB" id="A0A382L007"/>
<evidence type="ECO:0000256" key="1">
    <source>
        <dbReference type="SAM" id="MobiDB-lite"/>
    </source>
</evidence>